<gene>
    <name evidence="1" type="ORF">ACEZDE_13870</name>
</gene>
<reference evidence="1 2" key="1">
    <citation type="submission" date="2024-09" db="EMBL/GenBank/DDBJ databases">
        <authorList>
            <person name="Lee S.D."/>
        </authorList>
    </citation>
    <scope>NUCLEOTIDE SEQUENCE [LARGE SCALE GENOMIC DNA]</scope>
    <source>
        <strain evidence="1 2">N8-3</strain>
    </source>
</reference>
<name>A0ABV6VW65_9ACTN</name>
<keyword evidence="2" id="KW-1185">Reference proteome</keyword>
<sequence length="139" mass="15154">MHSPRSHTSAIRAHLGAASTWLRARATPRHRGRTATAAGTGPLVRAQARVPTDRSARYAKQLCSHAAWKTPHAQWTEPHGVIEFPDGAGTCRITAEPDCLILAVEAAGPEDLERIQQILGSNIERFAAREHLTVQWTPA</sequence>
<dbReference type="Proteomes" id="UP001592531">
    <property type="component" value="Unassembled WGS sequence"/>
</dbReference>
<organism evidence="1 2">
    <name type="scientific">Streptacidiphilus cavernicola</name>
    <dbReference type="NCBI Taxonomy" id="3342716"/>
    <lineage>
        <taxon>Bacteria</taxon>
        <taxon>Bacillati</taxon>
        <taxon>Actinomycetota</taxon>
        <taxon>Actinomycetes</taxon>
        <taxon>Kitasatosporales</taxon>
        <taxon>Streptomycetaceae</taxon>
        <taxon>Streptacidiphilus</taxon>
    </lineage>
</organism>
<evidence type="ECO:0000313" key="1">
    <source>
        <dbReference type="EMBL" id="MFC1417727.1"/>
    </source>
</evidence>
<dbReference type="Pfam" id="PF09981">
    <property type="entry name" value="DUF2218"/>
    <property type="match status" value="1"/>
</dbReference>
<dbReference type="RefSeq" id="WP_380536058.1">
    <property type="nucleotide sequence ID" value="NZ_JBHFAB010000008.1"/>
</dbReference>
<accession>A0ABV6VW65</accession>
<dbReference type="EMBL" id="JBHFAB010000008">
    <property type="protein sequence ID" value="MFC1417727.1"/>
    <property type="molecule type" value="Genomic_DNA"/>
</dbReference>
<dbReference type="Gene3D" id="3.30.310.50">
    <property type="entry name" value="Alpha-D-phosphohexomutase, C-terminal domain"/>
    <property type="match status" value="1"/>
</dbReference>
<comment type="caution">
    <text evidence="1">The sequence shown here is derived from an EMBL/GenBank/DDBJ whole genome shotgun (WGS) entry which is preliminary data.</text>
</comment>
<protein>
    <submittedName>
        <fullName evidence="1">DUF2218 domain-containing protein</fullName>
    </submittedName>
</protein>
<evidence type="ECO:0000313" key="2">
    <source>
        <dbReference type="Proteomes" id="UP001592531"/>
    </source>
</evidence>
<dbReference type="InterPro" id="IPR014543">
    <property type="entry name" value="UCP028291"/>
</dbReference>
<proteinExistence type="predicted"/>